<dbReference type="Gene3D" id="3.90.220.20">
    <property type="entry name" value="DNA methylase specificity domains"/>
    <property type="match status" value="2"/>
</dbReference>
<keyword evidence="4" id="KW-0175">Coiled coil</keyword>
<gene>
    <name evidence="6" type="ORF">SAMN05216296_2416</name>
</gene>
<evidence type="ECO:0000313" key="7">
    <source>
        <dbReference type="Proteomes" id="UP000243232"/>
    </source>
</evidence>
<dbReference type="RefSeq" id="WP_157718858.1">
    <property type="nucleotide sequence ID" value="NZ_LT629785.1"/>
</dbReference>
<dbReference type="GO" id="GO:0003677">
    <property type="term" value="F:DNA binding"/>
    <property type="evidence" value="ECO:0007669"/>
    <property type="project" value="UniProtKB-KW"/>
</dbReference>
<feature type="domain" description="Type I restriction modification DNA specificity" evidence="5">
    <location>
        <begin position="217"/>
        <end position="382"/>
    </location>
</feature>
<protein>
    <submittedName>
        <fullName evidence="6">Type I restriction enzyme, S subunit</fullName>
    </submittedName>
</protein>
<evidence type="ECO:0000256" key="1">
    <source>
        <dbReference type="ARBA" id="ARBA00010923"/>
    </source>
</evidence>
<accession>A0A1H2GN77</accession>
<dbReference type="CDD" id="cd17289">
    <property type="entry name" value="RMtype1_S_BamJRS5ORF1993P-TRD1-CR1_like"/>
    <property type="match status" value="1"/>
</dbReference>
<keyword evidence="7" id="KW-1185">Reference proteome</keyword>
<dbReference type="EMBL" id="LT629785">
    <property type="protein sequence ID" value="SDU20985.1"/>
    <property type="molecule type" value="Genomic_DNA"/>
</dbReference>
<dbReference type="PANTHER" id="PTHR30408">
    <property type="entry name" value="TYPE-1 RESTRICTION ENZYME ECOKI SPECIFICITY PROTEIN"/>
    <property type="match status" value="1"/>
</dbReference>
<dbReference type="OrthoDB" id="9798929at2"/>
<dbReference type="InterPro" id="IPR000055">
    <property type="entry name" value="Restrct_endonuc_typeI_TRD"/>
</dbReference>
<dbReference type="STRING" id="364197.SAMN05216296_2416"/>
<dbReference type="Pfam" id="PF01420">
    <property type="entry name" value="Methylase_S"/>
    <property type="match status" value="2"/>
</dbReference>
<evidence type="ECO:0000256" key="4">
    <source>
        <dbReference type="SAM" id="Coils"/>
    </source>
</evidence>
<dbReference type="AlphaFoldDB" id="A0A1H2GN77"/>
<organism evidence="6 7">
    <name type="scientific">Pseudomonas pohangensis</name>
    <dbReference type="NCBI Taxonomy" id="364197"/>
    <lineage>
        <taxon>Bacteria</taxon>
        <taxon>Pseudomonadati</taxon>
        <taxon>Pseudomonadota</taxon>
        <taxon>Gammaproteobacteria</taxon>
        <taxon>Pseudomonadales</taxon>
        <taxon>Pseudomonadaceae</taxon>
        <taxon>Pseudomonas</taxon>
    </lineage>
</organism>
<dbReference type="InterPro" id="IPR044946">
    <property type="entry name" value="Restrct_endonuc_typeI_TRD_sf"/>
</dbReference>
<dbReference type="PANTHER" id="PTHR30408:SF13">
    <property type="entry name" value="TYPE I RESTRICTION ENZYME HINDI SPECIFICITY SUBUNIT"/>
    <property type="match status" value="1"/>
</dbReference>
<evidence type="ECO:0000256" key="3">
    <source>
        <dbReference type="ARBA" id="ARBA00023125"/>
    </source>
</evidence>
<dbReference type="Proteomes" id="UP000243232">
    <property type="component" value="Chromosome I"/>
</dbReference>
<evidence type="ECO:0000259" key="5">
    <source>
        <dbReference type="Pfam" id="PF01420"/>
    </source>
</evidence>
<dbReference type="CDD" id="cd17257">
    <property type="entry name" value="RMtype1_S_EcoBI-TRD1-CR1_like"/>
    <property type="match status" value="1"/>
</dbReference>
<dbReference type="SUPFAM" id="SSF116734">
    <property type="entry name" value="DNA methylase specificity domain"/>
    <property type="match status" value="2"/>
</dbReference>
<dbReference type="REBASE" id="163099">
    <property type="entry name" value="S.Ppo17875ORF2415P"/>
</dbReference>
<feature type="domain" description="Type I restriction modification DNA specificity" evidence="5">
    <location>
        <begin position="1"/>
        <end position="182"/>
    </location>
</feature>
<comment type="similarity">
    <text evidence="1">Belongs to the type-I restriction system S methylase family.</text>
</comment>
<evidence type="ECO:0000313" key="6">
    <source>
        <dbReference type="EMBL" id="SDU20985.1"/>
    </source>
</evidence>
<sequence length="411" mass="46890">METWPLMRMDSLCEITSSKRIFAADYVSEGVPFFRGREITEKYKGNLEVSTELFITENKFQEIERKFGAPKQGDLLLTSVGTLGSVYVVKAGDRFYFKDGNLTWFRNFKGLNSQFLYYWIGSPQGKAELQKCTIGSSQSAFTIVLLKGMEIELPPLPIQQSIADILSAYDELIENSQRRIKILESMARALYREWFVHFRFPGHELHPRVTSSLGEIPKGWEVRAVKDVSTVTYGFPFQSKKFTTDRIGTPVIRIRDILEGSINTFTDEDAAPKYHIKNGNILVGMDGDFHMCIWSSGHAFQNQRVAKFESNGEISNYHLFLALELPIQTWNKSIVGTTVAHLGDMHIKTIQIVWPPENILLKAREILEPMSEQVIVLKRQIQNLRHTRDLLLPRLLSGQIDVSNLPEPDAS</sequence>
<reference evidence="7" key="1">
    <citation type="submission" date="2016-10" db="EMBL/GenBank/DDBJ databases">
        <authorList>
            <person name="Varghese N."/>
            <person name="Submissions S."/>
        </authorList>
    </citation>
    <scope>NUCLEOTIDE SEQUENCE [LARGE SCALE GENOMIC DNA]</scope>
    <source>
        <strain evidence="7">DSM 17875</strain>
    </source>
</reference>
<keyword evidence="3" id="KW-0238">DNA-binding</keyword>
<dbReference type="Gene3D" id="1.10.287.1120">
    <property type="entry name" value="Bipartite methylase S protein"/>
    <property type="match status" value="1"/>
</dbReference>
<feature type="coiled-coil region" evidence="4">
    <location>
        <begin position="166"/>
        <end position="193"/>
    </location>
</feature>
<dbReference type="InterPro" id="IPR052021">
    <property type="entry name" value="Type-I_RS_S_subunit"/>
</dbReference>
<proteinExistence type="inferred from homology"/>
<dbReference type="GO" id="GO:0009307">
    <property type="term" value="P:DNA restriction-modification system"/>
    <property type="evidence" value="ECO:0007669"/>
    <property type="project" value="UniProtKB-KW"/>
</dbReference>
<evidence type="ECO:0000256" key="2">
    <source>
        <dbReference type="ARBA" id="ARBA00022747"/>
    </source>
</evidence>
<name>A0A1H2GN77_9PSED</name>
<keyword evidence="2" id="KW-0680">Restriction system</keyword>